<dbReference type="RefSeq" id="WP_028600012.1">
    <property type="nucleotide sequence ID" value="NZ_BIMM01000022.1"/>
</dbReference>
<dbReference type="GO" id="GO:0046872">
    <property type="term" value="F:metal ion binding"/>
    <property type="evidence" value="ECO:0007669"/>
    <property type="project" value="UniProtKB-KW"/>
</dbReference>
<dbReference type="AlphaFoldDB" id="A0A2N5N3J8"/>
<proteinExistence type="predicted"/>
<keyword evidence="7 12" id="KW-0378">Hydrolase</keyword>
<protein>
    <recommendedName>
        <fullName evidence="5">Kynurenine formamidase</fullName>
        <ecNumber evidence="4">3.5.1.9</ecNumber>
    </recommendedName>
</protein>
<keyword evidence="6" id="KW-0479">Metal-binding</keyword>
<dbReference type="SUPFAM" id="SSF102198">
    <property type="entry name" value="Putative cyclase"/>
    <property type="match status" value="1"/>
</dbReference>
<evidence type="ECO:0000256" key="8">
    <source>
        <dbReference type="ARBA" id="ARBA00022833"/>
    </source>
</evidence>
<accession>A0A2N5N3J8</accession>
<comment type="cofactor">
    <cofactor evidence="1">
        <name>Zn(2+)</name>
        <dbReference type="ChEBI" id="CHEBI:29105"/>
    </cofactor>
</comment>
<dbReference type="GO" id="GO:0004061">
    <property type="term" value="F:arylformamidase activity"/>
    <property type="evidence" value="ECO:0007669"/>
    <property type="project" value="UniProtKB-EC"/>
</dbReference>
<evidence type="ECO:0000256" key="9">
    <source>
        <dbReference type="ARBA" id="ARBA00023079"/>
    </source>
</evidence>
<comment type="pathway">
    <text evidence="11">Amino-acid degradation; L-tryptophan degradation via kynurenine pathway; L-kynurenine from L-tryptophan: step 2/2.</text>
</comment>
<comment type="function">
    <text evidence="2">Catalyzes the hydrolysis of N-formyl-L-kynurenine to L-kynurenine, the second step in the kynurenine pathway of tryptophan degradation.</text>
</comment>
<evidence type="ECO:0000256" key="11">
    <source>
        <dbReference type="ARBA" id="ARBA00060547"/>
    </source>
</evidence>
<evidence type="ECO:0000256" key="2">
    <source>
        <dbReference type="ARBA" id="ARBA00002204"/>
    </source>
</evidence>
<dbReference type="InterPro" id="IPR007325">
    <property type="entry name" value="KFase/CYL"/>
</dbReference>
<keyword evidence="13" id="KW-1185">Reference proteome</keyword>
<evidence type="ECO:0000256" key="6">
    <source>
        <dbReference type="ARBA" id="ARBA00022723"/>
    </source>
</evidence>
<dbReference type="InterPro" id="IPR037175">
    <property type="entry name" value="KFase_sf"/>
</dbReference>
<evidence type="ECO:0000313" key="12">
    <source>
        <dbReference type="EMBL" id="PLT44918.1"/>
    </source>
</evidence>
<dbReference type="EC" id="3.5.1.9" evidence="4"/>
<name>A0A2N5N3J8_9BACL</name>
<comment type="subunit">
    <text evidence="3">Homodimer.</text>
</comment>
<sequence>MFKIYDISMTVQPGMAVWGRAPEKQPELRTLSPHPPDKDGVYESELRLGLHTGTHLDAPLHMLADGDTIETIGLEELVGSARVVDLTAVRDGIGRADLEPLGLVRGDWVLFKTINSETETFEDDFIYLREDGARYLIEVGVRGIGTDALGIERSQPEFPTHRLLFRNRILIVEGLRLKEVAAGTYFMVIAPLKLSGIEAAPARALLIGS</sequence>
<dbReference type="FunFam" id="3.50.30.50:FF:000001">
    <property type="entry name" value="Kynurenine formamidase"/>
    <property type="match status" value="1"/>
</dbReference>
<dbReference type="Pfam" id="PF04199">
    <property type="entry name" value="Cyclase"/>
    <property type="match status" value="1"/>
</dbReference>
<dbReference type="PANTHER" id="PTHR31118">
    <property type="entry name" value="CYCLASE-LIKE PROTEIN 2"/>
    <property type="match status" value="1"/>
</dbReference>
<gene>
    <name evidence="12" type="ORF">B8V81_3349</name>
</gene>
<dbReference type="EMBL" id="NFEZ01000004">
    <property type="protein sequence ID" value="PLT44918.1"/>
    <property type="molecule type" value="Genomic_DNA"/>
</dbReference>
<keyword evidence="9" id="KW-0823">Tryptophan catabolism</keyword>
<evidence type="ECO:0000256" key="10">
    <source>
        <dbReference type="ARBA" id="ARBA00048496"/>
    </source>
</evidence>
<organism evidence="12 13">
    <name type="scientific">Paenibacillus pasadenensis</name>
    <dbReference type="NCBI Taxonomy" id="217090"/>
    <lineage>
        <taxon>Bacteria</taxon>
        <taxon>Bacillati</taxon>
        <taxon>Bacillota</taxon>
        <taxon>Bacilli</taxon>
        <taxon>Bacillales</taxon>
        <taxon>Paenibacillaceae</taxon>
        <taxon>Paenibacillus</taxon>
    </lineage>
</organism>
<comment type="caution">
    <text evidence="12">The sequence shown here is derived from an EMBL/GenBank/DDBJ whole genome shotgun (WGS) entry which is preliminary data.</text>
</comment>
<evidence type="ECO:0000256" key="4">
    <source>
        <dbReference type="ARBA" id="ARBA00012930"/>
    </source>
</evidence>
<keyword evidence="8" id="KW-0862">Zinc</keyword>
<comment type="catalytic activity">
    <reaction evidence="10">
        <text>N-formyl-L-kynurenine + H2O = L-kynurenine + formate + H(+)</text>
        <dbReference type="Rhea" id="RHEA:13009"/>
        <dbReference type="ChEBI" id="CHEBI:15377"/>
        <dbReference type="ChEBI" id="CHEBI:15378"/>
        <dbReference type="ChEBI" id="CHEBI:15740"/>
        <dbReference type="ChEBI" id="CHEBI:57959"/>
        <dbReference type="ChEBI" id="CHEBI:58629"/>
        <dbReference type="EC" id="3.5.1.9"/>
    </reaction>
</comment>
<dbReference type="OrthoDB" id="9796085at2"/>
<reference evidence="12 13" key="1">
    <citation type="submission" date="2017-05" db="EMBL/GenBank/DDBJ databases">
        <title>Functional genome analysis of Paenibacillus pasadenensis strain R16: insights on endophytic life style and antifungal activity.</title>
        <authorList>
            <person name="Passera A."/>
            <person name="Marcolungo L."/>
            <person name="Casati P."/>
            <person name="Brasca M."/>
            <person name="Quaglino F."/>
            <person name="Delledonne M."/>
        </authorList>
    </citation>
    <scope>NUCLEOTIDE SEQUENCE [LARGE SCALE GENOMIC DNA]</scope>
    <source>
        <strain evidence="12 13">R16</strain>
    </source>
</reference>
<evidence type="ECO:0000256" key="1">
    <source>
        <dbReference type="ARBA" id="ARBA00001947"/>
    </source>
</evidence>
<dbReference type="Gene3D" id="3.50.30.50">
    <property type="entry name" value="Putative cyclase"/>
    <property type="match status" value="1"/>
</dbReference>
<evidence type="ECO:0000313" key="13">
    <source>
        <dbReference type="Proteomes" id="UP000234789"/>
    </source>
</evidence>
<evidence type="ECO:0000256" key="7">
    <source>
        <dbReference type="ARBA" id="ARBA00022801"/>
    </source>
</evidence>
<dbReference type="Proteomes" id="UP000234789">
    <property type="component" value="Unassembled WGS sequence"/>
</dbReference>
<dbReference type="GO" id="GO:0019441">
    <property type="term" value="P:L-tryptophan catabolic process to kynurenine"/>
    <property type="evidence" value="ECO:0007669"/>
    <property type="project" value="InterPro"/>
</dbReference>
<evidence type="ECO:0000256" key="5">
    <source>
        <dbReference type="ARBA" id="ARBA00014889"/>
    </source>
</evidence>
<evidence type="ECO:0000256" key="3">
    <source>
        <dbReference type="ARBA" id="ARBA00011738"/>
    </source>
</evidence>
<dbReference type="PANTHER" id="PTHR31118:SF12">
    <property type="entry name" value="CYCLASE-LIKE PROTEIN 2"/>
    <property type="match status" value="1"/>
</dbReference>